<dbReference type="Pfam" id="PF08002">
    <property type="entry name" value="DUF1697"/>
    <property type="match status" value="1"/>
</dbReference>
<dbReference type="Gene3D" id="3.30.70.1280">
    <property type="entry name" value="SP0830-like domains"/>
    <property type="match status" value="1"/>
</dbReference>
<evidence type="ECO:0000313" key="2">
    <source>
        <dbReference type="Proteomes" id="UP000253782"/>
    </source>
</evidence>
<sequence>MPGRSIDTGPPQALDAGSGCQFVGAGQRSISLESTEVQGYLFVRFAAFFRNVNFGHVGSPIKAQFIAAFEAVGAQDMSSFLTHGNASFSASNAAEAISLADAAREQLRRVCGWDGVAYTRSITYLAKRVASDPFVGAPQDDINDCCVTFLPDRLSEMPVTPIVVPRRDMEVFDVRAGEAFSVTRLVGGRVGNVNGLLERLLKAPLTTRNWNTVVRLVERES</sequence>
<reference evidence="1 2" key="1">
    <citation type="submission" date="2018-07" db="EMBL/GenBank/DDBJ databases">
        <title>Dyella tabacisoli L4-6T, whole genome shotgun sequence.</title>
        <authorList>
            <person name="Zhou X.-K."/>
            <person name="Li W.-J."/>
            <person name="Duan Y.-Q."/>
        </authorList>
    </citation>
    <scope>NUCLEOTIDE SEQUENCE [LARGE SCALE GENOMIC DNA]</scope>
    <source>
        <strain evidence="1 2">L4-6</strain>
    </source>
</reference>
<dbReference type="EMBL" id="QQAH01000016">
    <property type="protein sequence ID" value="RDD80451.1"/>
    <property type="molecule type" value="Genomic_DNA"/>
</dbReference>
<evidence type="ECO:0000313" key="1">
    <source>
        <dbReference type="EMBL" id="RDD80451.1"/>
    </source>
</evidence>
<accession>A0A369UIS1</accession>
<dbReference type="AlphaFoldDB" id="A0A369UIS1"/>
<name>A0A369UIS1_9GAMM</name>
<protein>
    <submittedName>
        <fullName evidence="1">DUF1697 domain-containing protein</fullName>
    </submittedName>
</protein>
<dbReference type="SUPFAM" id="SSF160379">
    <property type="entry name" value="SP0830-like"/>
    <property type="match status" value="1"/>
</dbReference>
<organism evidence="1 2">
    <name type="scientific">Dyella tabacisoli</name>
    <dbReference type="NCBI Taxonomy" id="2282381"/>
    <lineage>
        <taxon>Bacteria</taxon>
        <taxon>Pseudomonadati</taxon>
        <taxon>Pseudomonadota</taxon>
        <taxon>Gammaproteobacteria</taxon>
        <taxon>Lysobacterales</taxon>
        <taxon>Rhodanobacteraceae</taxon>
        <taxon>Dyella</taxon>
    </lineage>
</organism>
<gene>
    <name evidence="1" type="ORF">DVJ77_16220</name>
</gene>
<dbReference type="Proteomes" id="UP000253782">
    <property type="component" value="Unassembled WGS sequence"/>
</dbReference>
<proteinExistence type="predicted"/>
<keyword evidence="2" id="KW-1185">Reference proteome</keyword>
<dbReference type="OrthoDB" id="9806494at2"/>
<dbReference type="InterPro" id="IPR012545">
    <property type="entry name" value="DUF1697"/>
</dbReference>
<comment type="caution">
    <text evidence="1">The sequence shown here is derived from an EMBL/GenBank/DDBJ whole genome shotgun (WGS) entry which is preliminary data.</text>
</comment>